<protein>
    <submittedName>
        <fullName evidence="4">TULIP family P47-like protein</fullName>
    </submittedName>
</protein>
<keyword evidence="5" id="KW-1185">Reference proteome</keyword>
<name>A0A5N6BUC6_9ACTN</name>
<gene>
    <name evidence="4" type="ORF">FH610_017360</name>
</gene>
<evidence type="ECO:0000259" key="3">
    <source>
        <dbReference type="Pfam" id="PF06597"/>
    </source>
</evidence>
<dbReference type="InterPro" id="IPR010567">
    <property type="entry name" value="OrfX2/OrfX3/P47"/>
</dbReference>
<proteinExistence type="inferred from homology"/>
<keyword evidence="1" id="KW-0843">Virulence</keyword>
<feature type="domain" description="Protein OrfX2/OrfX3/P47" evidence="3">
    <location>
        <begin position="4"/>
        <end position="322"/>
    </location>
</feature>
<comment type="similarity">
    <text evidence="2">Belongs to the TULIP P47 family.</text>
</comment>
<dbReference type="Proteomes" id="UP000313066">
    <property type="component" value="Unassembled WGS sequence"/>
</dbReference>
<dbReference type="Pfam" id="PF06597">
    <property type="entry name" value="Clostridium_P47"/>
    <property type="match status" value="1"/>
</dbReference>
<dbReference type="EMBL" id="VDMA02000008">
    <property type="protein sequence ID" value="KAB8184096.1"/>
    <property type="molecule type" value="Genomic_DNA"/>
</dbReference>
<evidence type="ECO:0000313" key="4">
    <source>
        <dbReference type="EMBL" id="KAB8184096.1"/>
    </source>
</evidence>
<evidence type="ECO:0000256" key="2">
    <source>
        <dbReference type="ARBA" id="ARBA00035010"/>
    </source>
</evidence>
<comment type="caution">
    <text evidence="4">The sequence shown here is derived from an EMBL/GenBank/DDBJ whole genome shotgun (WGS) entry which is preliminary data.</text>
</comment>
<evidence type="ECO:0000313" key="5">
    <source>
        <dbReference type="Proteomes" id="UP000313066"/>
    </source>
</evidence>
<reference evidence="4 5" key="1">
    <citation type="submission" date="2019-10" db="EMBL/GenBank/DDBJ databases">
        <title>Nonomuraea sp. nov., isolated from Phyllanthus amarus.</title>
        <authorList>
            <person name="Klykleung N."/>
            <person name="Tanasupawat S."/>
        </authorList>
    </citation>
    <scope>NUCLEOTIDE SEQUENCE [LARGE SCALE GENOMIC DNA]</scope>
    <source>
        <strain evidence="4 5">CR1-09</strain>
    </source>
</reference>
<sequence>MDLHGWDTVTTLSVESVNRMLAVRPRTPADEFSFGGENFGTPFKGSARLGAWRVLPGDPGDLLRLALPIVSGDVAGGSGAVLDLTGATAVVAVSLHLLPGDVGRPRDLVFDLTRAGRPGDVPVPGVVTPVALTGPEKVLDRLGETGRDIVVGAVAEHLVEHATALSYALAQVNLVAPGQGGRLNPVRSAFCYSRSLAPDDPGHIAVLSVTDGRDVSGLPRIVDPELTTGGGEVTFAVSPELFLTEMVRPGLPGVFGGDASVADLAYDPALRAVRNTSAFSTRSLHEGAIWYTPRVTSLTVGVVGGELAIRVEGDCDLKAGISMTYWVTSQSRMVFDPASARISFVSDHEPRSGYQADVPFWYILGGPVVEGVTQLIVTIISKDLAGRLGSQEGPTGLDRWTSRSVQWRGARTVAVERAALDGCFLLSGRLA</sequence>
<evidence type="ECO:0000256" key="1">
    <source>
        <dbReference type="ARBA" id="ARBA00023026"/>
    </source>
</evidence>
<dbReference type="AlphaFoldDB" id="A0A5N6BUC6"/>
<dbReference type="RefSeq" id="WP_139575494.1">
    <property type="nucleotide sequence ID" value="NZ_VDMA02000008.1"/>
</dbReference>
<organism evidence="4 5">
    <name type="scientific">Microbispora catharanthi</name>
    <dbReference type="NCBI Taxonomy" id="1712871"/>
    <lineage>
        <taxon>Bacteria</taxon>
        <taxon>Bacillati</taxon>
        <taxon>Actinomycetota</taxon>
        <taxon>Actinomycetes</taxon>
        <taxon>Streptosporangiales</taxon>
        <taxon>Streptosporangiaceae</taxon>
        <taxon>Microbispora</taxon>
    </lineage>
</organism>
<accession>A0A5N6BUC6</accession>